<feature type="compositionally biased region" description="Low complexity" evidence="1">
    <location>
        <begin position="32"/>
        <end position="63"/>
    </location>
</feature>
<feature type="compositionally biased region" description="Low complexity" evidence="1">
    <location>
        <begin position="74"/>
        <end position="103"/>
    </location>
</feature>
<evidence type="ECO:0000256" key="1">
    <source>
        <dbReference type="SAM" id="MobiDB-lite"/>
    </source>
</evidence>
<name>A0ABV5KBW6_9ACTN</name>
<evidence type="ECO:0000256" key="2">
    <source>
        <dbReference type="SAM" id="Phobius"/>
    </source>
</evidence>
<keyword evidence="4" id="KW-1185">Reference proteome</keyword>
<sequence>MSNTTPPGWYDDGQGGRRWWDGSQWAAPGQGPSDQPQPTQQLPQQDPGQSYGQPYGQSYGQQPGQPPSQPPYGAPGQPAYGAGQQPYGQQPQYAQPYGQAPYGGTPPKKKTGLIIGIVVGVLVLIGGGVLAAVLLSGDGGDGKGDKEASGDDPAETVQAYFDAAKDGDCDKAIATLTEGLKKELGANCDEELNPDGRLDDVKYDVGDADENGDKATVPVTISGIEGAGEIKSDYELTKVDGTWLISSFGNLDLGSSSAPSAEAPTMPSDIPTDLPTDIPTDFPTDVPTELDIPTDFPTDPDDLQSYLEELESAFPSDFPS</sequence>
<dbReference type="EMBL" id="JBHMDG010000017">
    <property type="protein sequence ID" value="MFB9314236.1"/>
    <property type="molecule type" value="Genomic_DNA"/>
</dbReference>
<dbReference type="Gene3D" id="3.10.450.50">
    <property type="match status" value="1"/>
</dbReference>
<dbReference type="RefSeq" id="WP_140009511.1">
    <property type="nucleotide sequence ID" value="NZ_JBHMDG010000017.1"/>
</dbReference>
<keyword evidence="2" id="KW-0472">Membrane</keyword>
<protein>
    <submittedName>
        <fullName evidence="3">DUF4878 domain-containing protein</fullName>
    </submittedName>
</protein>
<evidence type="ECO:0000313" key="3">
    <source>
        <dbReference type="EMBL" id="MFB9314236.1"/>
    </source>
</evidence>
<keyword evidence="2" id="KW-0812">Transmembrane</keyword>
<evidence type="ECO:0000313" key="4">
    <source>
        <dbReference type="Proteomes" id="UP001589750"/>
    </source>
</evidence>
<dbReference type="SUPFAM" id="SSF81995">
    <property type="entry name" value="beta-sandwich domain of Sec23/24"/>
    <property type="match status" value="1"/>
</dbReference>
<proteinExistence type="predicted"/>
<comment type="caution">
    <text evidence="3">The sequence shown here is derived from an EMBL/GenBank/DDBJ whole genome shotgun (WGS) entry which is preliminary data.</text>
</comment>
<feature type="region of interest" description="Disordered" evidence="1">
    <location>
        <begin position="254"/>
        <end position="302"/>
    </location>
</feature>
<feature type="region of interest" description="Disordered" evidence="1">
    <location>
        <begin position="1"/>
        <end position="104"/>
    </location>
</feature>
<accession>A0ABV5KBW6</accession>
<feature type="transmembrane region" description="Helical" evidence="2">
    <location>
        <begin position="113"/>
        <end position="135"/>
    </location>
</feature>
<organism evidence="3 4">
    <name type="scientific">Nocardioides plantarum</name>
    <dbReference type="NCBI Taxonomy" id="29299"/>
    <lineage>
        <taxon>Bacteria</taxon>
        <taxon>Bacillati</taxon>
        <taxon>Actinomycetota</taxon>
        <taxon>Actinomycetes</taxon>
        <taxon>Propionibacteriales</taxon>
        <taxon>Nocardioidaceae</taxon>
        <taxon>Nocardioides</taxon>
    </lineage>
</organism>
<keyword evidence="2" id="KW-1133">Transmembrane helix</keyword>
<gene>
    <name evidence="3" type="ORF">ACFFRI_14370</name>
</gene>
<reference evidence="3 4" key="1">
    <citation type="submission" date="2024-09" db="EMBL/GenBank/DDBJ databases">
        <authorList>
            <person name="Sun Q."/>
            <person name="Mori K."/>
        </authorList>
    </citation>
    <scope>NUCLEOTIDE SEQUENCE [LARGE SCALE GENOMIC DNA]</scope>
    <source>
        <strain evidence="3 4">JCM 9626</strain>
    </source>
</reference>
<dbReference type="Proteomes" id="UP001589750">
    <property type="component" value="Unassembled WGS sequence"/>
</dbReference>
<feature type="compositionally biased region" description="Pro residues" evidence="1">
    <location>
        <begin position="64"/>
        <end position="73"/>
    </location>
</feature>